<comment type="caution">
    <text evidence="3">The sequence shown here is derived from an EMBL/GenBank/DDBJ whole genome shotgun (WGS) entry which is preliminary data.</text>
</comment>
<keyword evidence="2" id="KW-0472">Membrane</keyword>
<keyword evidence="4" id="KW-1185">Reference proteome</keyword>
<sequence>MTNPLSNISLFHADRPREDIQRGRGGSSVPSPKRPAVPPGADEAAGYKLDLTPAPPSVHYAPRGADTPLPLVVRVLLWLAAIIVLGGLVVAWIN</sequence>
<keyword evidence="2" id="KW-1133">Transmembrane helix</keyword>
<dbReference type="RefSeq" id="WP_213364108.1">
    <property type="nucleotide sequence ID" value="NZ_BSFM01000011.1"/>
</dbReference>
<dbReference type="EMBL" id="BSFM01000011">
    <property type="protein sequence ID" value="GLK83911.1"/>
    <property type="molecule type" value="Genomic_DNA"/>
</dbReference>
<evidence type="ECO:0000313" key="4">
    <source>
        <dbReference type="Proteomes" id="UP001143330"/>
    </source>
</evidence>
<evidence type="ECO:0000256" key="2">
    <source>
        <dbReference type="SAM" id="Phobius"/>
    </source>
</evidence>
<name>A0A9W6JUC5_9HYPH</name>
<keyword evidence="2" id="KW-0812">Transmembrane</keyword>
<feature type="transmembrane region" description="Helical" evidence="2">
    <location>
        <begin position="71"/>
        <end position="93"/>
    </location>
</feature>
<feature type="region of interest" description="Disordered" evidence="1">
    <location>
        <begin position="1"/>
        <end position="48"/>
    </location>
</feature>
<proteinExistence type="predicted"/>
<gene>
    <name evidence="3" type="ORF">GCM10017653_19810</name>
</gene>
<organism evidence="3 4">
    <name type="scientific">Ancylobacter defluvii</name>
    <dbReference type="NCBI Taxonomy" id="1282440"/>
    <lineage>
        <taxon>Bacteria</taxon>
        <taxon>Pseudomonadati</taxon>
        <taxon>Pseudomonadota</taxon>
        <taxon>Alphaproteobacteria</taxon>
        <taxon>Hyphomicrobiales</taxon>
        <taxon>Xanthobacteraceae</taxon>
        <taxon>Ancylobacter</taxon>
    </lineage>
</organism>
<dbReference type="AlphaFoldDB" id="A0A9W6JUC5"/>
<accession>A0A9W6JUC5</accession>
<reference evidence="3" key="1">
    <citation type="journal article" date="2014" name="Int. J. Syst. Evol. Microbiol.">
        <title>Complete genome sequence of Corynebacterium casei LMG S-19264T (=DSM 44701T), isolated from a smear-ripened cheese.</title>
        <authorList>
            <consortium name="US DOE Joint Genome Institute (JGI-PGF)"/>
            <person name="Walter F."/>
            <person name="Albersmeier A."/>
            <person name="Kalinowski J."/>
            <person name="Ruckert C."/>
        </authorList>
    </citation>
    <scope>NUCLEOTIDE SEQUENCE</scope>
    <source>
        <strain evidence="3">VKM B-2789</strain>
    </source>
</reference>
<feature type="compositionally biased region" description="Basic and acidic residues" evidence="1">
    <location>
        <begin position="12"/>
        <end position="22"/>
    </location>
</feature>
<evidence type="ECO:0000256" key="1">
    <source>
        <dbReference type="SAM" id="MobiDB-lite"/>
    </source>
</evidence>
<dbReference type="Proteomes" id="UP001143330">
    <property type="component" value="Unassembled WGS sequence"/>
</dbReference>
<reference evidence="3" key="2">
    <citation type="submission" date="2023-01" db="EMBL/GenBank/DDBJ databases">
        <authorList>
            <person name="Sun Q."/>
            <person name="Evtushenko L."/>
        </authorList>
    </citation>
    <scope>NUCLEOTIDE SEQUENCE</scope>
    <source>
        <strain evidence="3">VKM B-2789</strain>
    </source>
</reference>
<protein>
    <submittedName>
        <fullName evidence="3">Uncharacterized protein</fullName>
    </submittedName>
</protein>
<evidence type="ECO:0000313" key="3">
    <source>
        <dbReference type="EMBL" id="GLK83911.1"/>
    </source>
</evidence>